<organism evidence="1 2">
    <name type="scientific">Trichinella spiralis</name>
    <name type="common">Trichina worm</name>
    <dbReference type="NCBI Taxonomy" id="6334"/>
    <lineage>
        <taxon>Eukaryota</taxon>
        <taxon>Metazoa</taxon>
        <taxon>Ecdysozoa</taxon>
        <taxon>Nematoda</taxon>
        <taxon>Enoplea</taxon>
        <taxon>Dorylaimia</taxon>
        <taxon>Trichinellida</taxon>
        <taxon>Trichinellidae</taxon>
        <taxon>Trichinella</taxon>
    </lineage>
</organism>
<dbReference type="Proteomes" id="UP000054776">
    <property type="component" value="Unassembled WGS sequence"/>
</dbReference>
<accession>A0A0V1BAN2</accession>
<name>A0A0V1BAN2_TRISP</name>
<sequence length="72" mass="8271">MIKLKIHLYDSTFDVQCHLMLIIVTTDSDSDNSVVKGNSLREFLEKTKILGIMGFVQMLKLKLNTFLIQKLV</sequence>
<dbReference type="InParanoid" id="A0A0V1BAN2"/>
<comment type="caution">
    <text evidence="1">The sequence shown here is derived from an EMBL/GenBank/DDBJ whole genome shotgun (WGS) entry which is preliminary data.</text>
</comment>
<evidence type="ECO:0000313" key="2">
    <source>
        <dbReference type="Proteomes" id="UP000054776"/>
    </source>
</evidence>
<evidence type="ECO:0000313" key="1">
    <source>
        <dbReference type="EMBL" id="KRY33999.1"/>
    </source>
</evidence>
<reference evidence="1 2" key="1">
    <citation type="submission" date="2015-01" db="EMBL/GenBank/DDBJ databases">
        <title>Evolution of Trichinella species and genotypes.</title>
        <authorList>
            <person name="Korhonen P.K."/>
            <person name="Edoardo P."/>
            <person name="Giuseppe L.R."/>
            <person name="Gasser R.B."/>
        </authorList>
    </citation>
    <scope>NUCLEOTIDE SEQUENCE [LARGE SCALE GENOMIC DNA]</scope>
    <source>
        <strain evidence="1">ISS3</strain>
    </source>
</reference>
<protein>
    <submittedName>
        <fullName evidence="1">Uncharacterized protein</fullName>
    </submittedName>
</protein>
<proteinExistence type="predicted"/>
<gene>
    <name evidence="1" type="ORF">T01_8773</name>
</gene>
<dbReference type="AlphaFoldDB" id="A0A0V1BAN2"/>
<keyword evidence="2" id="KW-1185">Reference proteome</keyword>
<dbReference type="EMBL" id="JYDH01000074">
    <property type="protein sequence ID" value="KRY33999.1"/>
    <property type="molecule type" value="Genomic_DNA"/>
</dbReference>